<dbReference type="RefSeq" id="WP_109952122.1">
    <property type="nucleotide sequence ID" value="NZ_CP029551.1"/>
</dbReference>
<proteinExistence type="predicted"/>
<dbReference type="EMBL" id="CP029551">
    <property type="protein sequence ID" value="AWN37039.1"/>
    <property type="molecule type" value="Genomic_DNA"/>
</dbReference>
<keyword evidence="4" id="KW-1185">Reference proteome</keyword>
<evidence type="ECO:0000256" key="2">
    <source>
        <dbReference type="SAM" id="SignalP"/>
    </source>
</evidence>
<reference evidence="3 4" key="1">
    <citation type="submission" date="2018-05" db="EMBL/GenBank/DDBJ databases">
        <title>Complete Genome Sequence of Methylobacterium sp. 17Sr1-43.</title>
        <authorList>
            <person name="Srinivasan S."/>
        </authorList>
    </citation>
    <scope>NUCLEOTIDE SEQUENCE [LARGE SCALE GENOMIC DNA]</scope>
    <source>
        <strain evidence="3 4">17Sr1-43</strain>
    </source>
</reference>
<feature type="region of interest" description="Disordered" evidence="1">
    <location>
        <begin position="59"/>
        <end position="78"/>
    </location>
</feature>
<feature type="chain" id="PRO_5015924414" evidence="2">
    <location>
        <begin position="22"/>
        <end position="90"/>
    </location>
</feature>
<organism evidence="3 4">
    <name type="scientific">Methylobacterium radiodurans</name>
    <dbReference type="NCBI Taxonomy" id="2202828"/>
    <lineage>
        <taxon>Bacteria</taxon>
        <taxon>Pseudomonadati</taxon>
        <taxon>Pseudomonadota</taxon>
        <taxon>Alphaproteobacteria</taxon>
        <taxon>Hyphomicrobiales</taxon>
        <taxon>Methylobacteriaceae</taxon>
        <taxon>Methylobacterium</taxon>
    </lineage>
</organism>
<keyword evidence="2" id="KW-0732">Signal</keyword>
<dbReference type="AlphaFoldDB" id="A0A2U8VTB3"/>
<accession>A0A2U8VTB3</accession>
<evidence type="ECO:0000256" key="1">
    <source>
        <dbReference type="SAM" id="MobiDB-lite"/>
    </source>
</evidence>
<dbReference type="Proteomes" id="UP000246058">
    <property type="component" value="Chromosome"/>
</dbReference>
<feature type="signal peptide" evidence="2">
    <location>
        <begin position="1"/>
        <end position="21"/>
    </location>
</feature>
<feature type="compositionally biased region" description="Basic and acidic residues" evidence="1">
    <location>
        <begin position="59"/>
        <end position="69"/>
    </location>
</feature>
<dbReference type="KEGG" id="meti:DK427_15945"/>
<gene>
    <name evidence="3" type="ORF">DK427_15945</name>
</gene>
<dbReference type="OrthoDB" id="8005271at2"/>
<protein>
    <submittedName>
        <fullName evidence="3">Uncharacterized protein</fullName>
    </submittedName>
</protein>
<name>A0A2U8VTB3_9HYPH</name>
<evidence type="ECO:0000313" key="4">
    <source>
        <dbReference type="Proteomes" id="UP000246058"/>
    </source>
</evidence>
<evidence type="ECO:0000313" key="3">
    <source>
        <dbReference type="EMBL" id="AWN37039.1"/>
    </source>
</evidence>
<sequence>MPVLARAVLIAALFPALPVRAAATGLERGSPFYRAAPYVPPSAATFSAPAEALRPVHLHERPPAPRDGRLPNQRTGPMHERAVRDICIGC</sequence>